<evidence type="ECO:0000256" key="4">
    <source>
        <dbReference type="ARBA" id="ARBA00023242"/>
    </source>
</evidence>
<dbReference type="GO" id="GO:0003677">
    <property type="term" value="F:DNA binding"/>
    <property type="evidence" value="ECO:0007669"/>
    <property type="project" value="InterPro"/>
</dbReference>
<comment type="similarity">
    <text evidence="2">Belongs to the activator 1 small subunits family.</text>
</comment>
<evidence type="ECO:0000256" key="2">
    <source>
        <dbReference type="ARBA" id="ARBA00005378"/>
    </source>
</evidence>
<dbReference type="CDD" id="cd00009">
    <property type="entry name" value="AAA"/>
    <property type="match status" value="1"/>
</dbReference>
<name>A0AAN8PH89_POLSC</name>
<dbReference type="PANTHER" id="PTHR11669">
    <property type="entry name" value="REPLICATION FACTOR C / DNA POLYMERASE III GAMMA-TAU SUBUNIT"/>
    <property type="match status" value="1"/>
</dbReference>
<dbReference type="FunFam" id="1.10.8.60:FF:000030">
    <property type="entry name" value="replication factor C subunit 3"/>
    <property type="match status" value="1"/>
</dbReference>
<dbReference type="FunFam" id="1.20.272.10:FF:000002">
    <property type="entry name" value="Replication factor C subunit 3"/>
    <property type="match status" value="1"/>
</dbReference>
<dbReference type="AlphaFoldDB" id="A0AAN8PH89"/>
<evidence type="ECO:0000313" key="11">
    <source>
        <dbReference type="EMBL" id="KAK6631687.1"/>
    </source>
</evidence>
<dbReference type="GO" id="GO:0005663">
    <property type="term" value="C:DNA replication factor C complex"/>
    <property type="evidence" value="ECO:0007669"/>
    <property type="project" value="TreeGrafter"/>
</dbReference>
<evidence type="ECO:0000256" key="6">
    <source>
        <dbReference type="ARBA" id="ARBA00062267"/>
    </source>
</evidence>
<evidence type="ECO:0000256" key="3">
    <source>
        <dbReference type="ARBA" id="ARBA00022705"/>
    </source>
</evidence>
<comment type="caution">
    <text evidence="11">The sequence shown here is derived from an EMBL/GenBank/DDBJ whole genome shotgun (WGS) entry which is preliminary data.</text>
</comment>
<organism evidence="11 12">
    <name type="scientific">Polyplax serrata</name>
    <name type="common">Common mouse louse</name>
    <dbReference type="NCBI Taxonomy" id="468196"/>
    <lineage>
        <taxon>Eukaryota</taxon>
        <taxon>Metazoa</taxon>
        <taxon>Ecdysozoa</taxon>
        <taxon>Arthropoda</taxon>
        <taxon>Hexapoda</taxon>
        <taxon>Insecta</taxon>
        <taxon>Pterygota</taxon>
        <taxon>Neoptera</taxon>
        <taxon>Paraneoptera</taxon>
        <taxon>Psocodea</taxon>
        <taxon>Troctomorpha</taxon>
        <taxon>Phthiraptera</taxon>
        <taxon>Anoplura</taxon>
        <taxon>Polyplacidae</taxon>
        <taxon>Polyplax</taxon>
    </lineage>
</organism>
<evidence type="ECO:0000313" key="12">
    <source>
        <dbReference type="Proteomes" id="UP001372834"/>
    </source>
</evidence>
<dbReference type="Pfam" id="PF21960">
    <property type="entry name" value="RCF1-5-like_lid"/>
    <property type="match status" value="1"/>
</dbReference>
<dbReference type="Gene3D" id="3.40.50.300">
    <property type="entry name" value="P-loop containing nucleotide triphosphate hydrolases"/>
    <property type="match status" value="1"/>
</dbReference>
<dbReference type="InterPro" id="IPR008921">
    <property type="entry name" value="DNA_pol3_clamp-load_cplx_C"/>
</dbReference>
<dbReference type="Pfam" id="PF13177">
    <property type="entry name" value="DNA_pol3_delta2"/>
    <property type="match status" value="1"/>
</dbReference>
<evidence type="ECO:0000256" key="9">
    <source>
        <dbReference type="ARBA" id="ARBA00079394"/>
    </source>
</evidence>
<comment type="subcellular location">
    <subcellularLocation>
        <location evidence="1">Nucleus</location>
    </subcellularLocation>
</comment>
<keyword evidence="4" id="KW-0539">Nucleus</keyword>
<dbReference type="Gene3D" id="1.20.272.10">
    <property type="match status" value="1"/>
</dbReference>
<dbReference type="PANTHER" id="PTHR11669:SF1">
    <property type="entry name" value="REPLICATION FACTOR C SUBUNIT 3"/>
    <property type="match status" value="1"/>
</dbReference>
<evidence type="ECO:0000256" key="8">
    <source>
        <dbReference type="ARBA" id="ARBA00076818"/>
    </source>
</evidence>
<evidence type="ECO:0000256" key="1">
    <source>
        <dbReference type="ARBA" id="ARBA00004123"/>
    </source>
</evidence>
<protein>
    <recommendedName>
        <fullName evidence="7">Replication factor C subunit 3</fullName>
    </recommendedName>
    <alternativeName>
        <fullName evidence="9">Activator 1 38 kDa subunit</fullName>
    </alternativeName>
    <alternativeName>
        <fullName evidence="10">Activator 1 subunit 3</fullName>
    </alternativeName>
    <alternativeName>
        <fullName evidence="8">Replication factor C 38 kDa subunit</fullName>
    </alternativeName>
</protein>
<keyword evidence="3" id="KW-0235">DNA replication</keyword>
<reference evidence="11 12" key="1">
    <citation type="submission" date="2023-10" db="EMBL/GenBank/DDBJ databases">
        <title>Genomes of two closely related lineages of the louse Polyplax serrata with different host specificities.</title>
        <authorList>
            <person name="Martinu J."/>
            <person name="Tarabai H."/>
            <person name="Stefka J."/>
            <person name="Hypsa V."/>
        </authorList>
    </citation>
    <scope>NUCLEOTIDE SEQUENCE [LARGE SCALE GENOMIC DNA]</scope>
    <source>
        <strain evidence="11">HR10_N</strain>
    </source>
</reference>
<dbReference type="InterPro" id="IPR027417">
    <property type="entry name" value="P-loop_NTPase"/>
</dbReference>
<dbReference type="InterPro" id="IPR050238">
    <property type="entry name" value="DNA_Rep/Repair_Clamp_Loader"/>
</dbReference>
<dbReference type="Proteomes" id="UP001372834">
    <property type="component" value="Unassembled WGS sequence"/>
</dbReference>
<dbReference type="FunFam" id="3.40.50.300:FF:000136">
    <property type="entry name" value="Replication factor C subunit 5"/>
    <property type="match status" value="1"/>
</dbReference>
<evidence type="ECO:0000256" key="7">
    <source>
        <dbReference type="ARBA" id="ARBA00070184"/>
    </source>
</evidence>
<dbReference type="GO" id="GO:0003689">
    <property type="term" value="F:DNA clamp loader activity"/>
    <property type="evidence" value="ECO:0007669"/>
    <property type="project" value="TreeGrafter"/>
</dbReference>
<dbReference type="GO" id="GO:0006281">
    <property type="term" value="P:DNA repair"/>
    <property type="evidence" value="ECO:0007669"/>
    <property type="project" value="UniProtKB-ARBA"/>
</dbReference>
<dbReference type="GO" id="GO:0006271">
    <property type="term" value="P:DNA strand elongation involved in DNA replication"/>
    <property type="evidence" value="ECO:0007669"/>
    <property type="project" value="UniProtKB-ARBA"/>
</dbReference>
<evidence type="ECO:0000256" key="5">
    <source>
        <dbReference type="ARBA" id="ARBA00058626"/>
    </source>
</evidence>
<dbReference type="Gene3D" id="1.10.8.60">
    <property type="match status" value="1"/>
</dbReference>
<proteinExistence type="inferred from homology"/>
<dbReference type="EMBL" id="JAWJWE010000008">
    <property type="protein sequence ID" value="KAK6631687.1"/>
    <property type="molecule type" value="Genomic_DNA"/>
</dbReference>
<dbReference type="SUPFAM" id="SSF52540">
    <property type="entry name" value="P-loop containing nucleoside triphosphate hydrolases"/>
    <property type="match status" value="1"/>
</dbReference>
<comment type="function">
    <text evidence="5">Subunit of the replication factor C (RFC) complex which acts during elongation of primed DNA templates by DNA polymerases delta and epsilon, and is necessary for ATP-dependent loading of proliferating cell nuclear antigen (PCNA) onto primed DNA.</text>
</comment>
<dbReference type="Pfam" id="PF22534">
    <property type="entry name" value="RFC_C"/>
    <property type="match status" value="1"/>
</dbReference>
<evidence type="ECO:0000256" key="10">
    <source>
        <dbReference type="ARBA" id="ARBA00080379"/>
    </source>
</evidence>
<comment type="subunit">
    <text evidence="6">Subunit of the RFC complex, an heteropentameric complex consisting of a large subunit RFC1 and four small subunits RFC2, RFC3, RFC4 and RFC5; the RFC complex interacts with PCNA. Forms an heterotetrameric complex with RFC2, RFC4 and RFC5; this complex has ATPase activity but is not stimulated by PCNA. The heterotetramer of subunits RFC2, RFC3, RFC4 and RFC5 interacts with RAD17. Interacts with CNTD1; this interaction facilitates crossover formation.</text>
</comment>
<dbReference type="GO" id="GO:0005634">
    <property type="term" value="C:nucleus"/>
    <property type="evidence" value="ECO:0007669"/>
    <property type="project" value="UniProtKB-SubCell"/>
</dbReference>
<gene>
    <name evidence="11" type="primary">RFC3</name>
    <name evidence="11" type="ORF">RUM43_013751</name>
</gene>
<accession>A0AAN8PH89</accession>
<dbReference type="SUPFAM" id="SSF48019">
    <property type="entry name" value="post-AAA+ oligomerization domain-like"/>
    <property type="match status" value="1"/>
</dbReference>
<sequence>MSLWCEKYRPSSLLKLDYHKEQAKQLKNLISRGDFPHLLVYGPSGSGKKTRIMCLLKELYGPGACKLKTSQMTFTTPSNKKVDIVTLSSSYHIEVNPSDVGIYDRVVVTELIKKAASTYQLNSSKQKNFKILLLQGVDGLTTDAQHALRKTMENYNATCRLILCGNSVSNIIPAIKSRCLHIRVPAPTYEDISKIMLFICKKEGIQLPETLAYNIAQKSGRNLRRAILMCEACRVQQFPLSEDQEIPELDWEIYLRETARLIVAKQTPEILYEARGRIYELLVHKIPADVIFKGLLVELVKNCDMNIKMEIAEAAAYYEHLMHKGSKVIFHIEAFIAKFMLIYSKYLQNSVSDLF</sequence>